<feature type="region of interest" description="Disordered" evidence="1">
    <location>
        <begin position="1"/>
        <end position="24"/>
    </location>
</feature>
<evidence type="ECO:0000313" key="3">
    <source>
        <dbReference type="Proteomes" id="UP001456524"/>
    </source>
</evidence>
<proteinExistence type="predicted"/>
<evidence type="ECO:0000313" key="2">
    <source>
        <dbReference type="EMBL" id="KAK8156032.1"/>
    </source>
</evidence>
<name>A0ABR1XJ41_9PEZI</name>
<keyword evidence="3" id="KW-1185">Reference proteome</keyword>
<evidence type="ECO:0000256" key="1">
    <source>
        <dbReference type="SAM" id="MobiDB-lite"/>
    </source>
</evidence>
<comment type="caution">
    <text evidence="2">The sequence shown here is derived from an EMBL/GenBank/DDBJ whole genome shotgun (WGS) entry which is preliminary data.</text>
</comment>
<sequence length="169" mass="18616">MPLPLARDPHAAWGGRGKGKGKGKYINLTRRSRSSAAHHGQRFCVCLSLTLYLTRFFTTSLLSLSFPLNRRHSSVTQGLSSTPSLHRHTLHHDNTTAILNMEAKEYKILSLGPMQHGKMAKYELSEPPKPTKYSGICAQEGGKAAVAVLSCLMLLRWEDSCGLLAEEKG</sequence>
<dbReference type="Proteomes" id="UP001456524">
    <property type="component" value="Unassembled WGS sequence"/>
</dbReference>
<protein>
    <submittedName>
        <fullName evidence="2">Uncharacterized protein</fullName>
    </submittedName>
</protein>
<gene>
    <name evidence="2" type="ORF">IWX90DRAFT_56549</name>
</gene>
<dbReference type="EMBL" id="JBBWUH010000010">
    <property type="protein sequence ID" value="KAK8156032.1"/>
    <property type="molecule type" value="Genomic_DNA"/>
</dbReference>
<organism evidence="2 3">
    <name type="scientific">Phyllosticta citrichinensis</name>
    <dbReference type="NCBI Taxonomy" id="1130410"/>
    <lineage>
        <taxon>Eukaryota</taxon>
        <taxon>Fungi</taxon>
        <taxon>Dikarya</taxon>
        <taxon>Ascomycota</taxon>
        <taxon>Pezizomycotina</taxon>
        <taxon>Dothideomycetes</taxon>
        <taxon>Dothideomycetes incertae sedis</taxon>
        <taxon>Botryosphaeriales</taxon>
        <taxon>Phyllostictaceae</taxon>
        <taxon>Phyllosticta</taxon>
    </lineage>
</organism>
<reference evidence="2 3" key="1">
    <citation type="journal article" date="2022" name="G3 (Bethesda)">
        <title>Enemy or ally: a genomic approach to elucidate the lifestyle of Phyllosticta citrichinaensis.</title>
        <authorList>
            <person name="Buijs V.A."/>
            <person name="Groenewald J.Z."/>
            <person name="Haridas S."/>
            <person name="LaButti K.M."/>
            <person name="Lipzen A."/>
            <person name="Martin F.M."/>
            <person name="Barry K."/>
            <person name="Grigoriev I.V."/>
            <person name="Crous P.W."/>
            <person name="Seidl M.F."/>
        </authorList>
    </citation>
    <scope>NUCLEOTIDE SEQUENCE [LARGE SCALE GENOMIC DNA]</scope>
    <source>
        <strain evidence="2 3">CBS 129764</strain>
    </source>
</reference>
<accession>A0ABR1XJ41</accession>